<dbReference type="Pfam" id="PF00656">
    <property type="entry name" value="Peptidase_C14"/>
    <property type="match status" value="1"/>
</dbReference>
<proteinExistence type="inferred from homology"/>
<dbReference type="Proteomes" id="UP001218218">
    <property type="component" value="Unassembled WGS sequence"/>
</dbReference>
<gene>
    <name evidence="3" type="ORF">DFH08DRAFT_54104</name>
</gene>
<dbReference type="PANTHER" id="PTHR48104">
    <property type="entry name" value="METACASPASE-4"/>
    <property type="match status" value="1"/>
</dbReference>
<evidence type="ECO:0000313" key="4">
    <source>
        <dbReference type="Proteomes" id="UP001218218"/>
    </source>
</evidence>
<comment type="similarity">
    <text evidence="1">Belongs to the peptidase C14B family.</text>
</comment>
<dbReference type="EMBL" id="JARIHO010000103">
    <property type="protein sequence ID" value="KAJ7303741.1"/>
    <property type="molecule type" value="Genomic_DNA"/>
</dbReference>
<dbReference type="GO" id="GO:0005737">
    <property type="term" value="C:cytoplasm"/>
    <property type="evidence" value="ECO:0007669"/>
    <property type="project" value="TreeGrafter"/>
</dbReference>
<feature type="domain" description="Peptidase C14 caspase" evidence="2">
    <location>
        <begin position="13"/>
        <end position="284"/>
    </location>
</feature>
<keyword evidence="4" id="KW-1185">Reference proteome</keyword>
<dbReference type="GO" id="GO:0004197">
    <property type="term" value="F:cysteine-type endopeptidase activity"/>
    <property type="evidence" value="ECO:0007669"/>
    <property type="project" value="InterPro"/>
</dbReference>
<sequence length="653" mass="72833">MNINSASTDCGVFALIIGIDEYSSPRIPNLGGCVNDANAFKNYLTDSLNVLDSTEHIKLLTNAAAQREDILKAFDTHLINNDRIRNIASGGDIAQGDTIIVFFAGHGGDPKTCENMFAPRGIAETICPYDQMADDSVEQEGLSHGIPHYTVNHLFRKLAEKKGNNITAIFDSCHSGGVSREKSTARYCSSVAPIPADLDHALLFDGKSFPFRAMNEEIPTGFKHRRMGSHVLLAACRDSQRAHETWSTGESRVRGRFSESLERNLKKANLETTTYRDIIDRVDRWTFQEPQVEGEHKDRLLFNRTYPHRPGSSWPIIKGASPGCIRVAVGSVEGVVTETEFRVECTTNSTVGYFRVHKVELDYSDLEAKSKNTHPIAQFIPGEANAKVSSWNNDQMVLRVFLDSTTDNVIGETTNRRFIKTNRETAHIELSQSIPGSFVVTWLSGTLQEFIPGGTALSLKPGVLLADAIDVVAHFNYFLNVHHGGTPIEGVTFEMHVLEGERFKGRMRVGENLIKAKVAHVHEGVRYGITVYNQSQYILYAYLFYFDADNFSIQDWTDPHMQTPLGPTPPHRKECAFGYGPNVGAFQFVLPDGKKEDAGFLKLVVSTKRLNSHLIKQESPFNDIAGRFKFEREKLDEGDVWGTDSIVIIAKRD</sequence>
<dbReference type="InterPro" id="IPR011600">
    <property type="entry name" value="Pept_C14_caspase"/>
</dbReference>
<reference evidence="3" key="1">
    <citation type="submission" date="2023-03" db="EMBL/GenBank/DDBJ databases">
        <title>Massive genome expansion in bonnet fungi (Mycena s.s.) driven by repeated elements and novel gene families across ecological guilds.</title>
        <authorList>
            <consortium name="Lawrence Berkeley National Laboratory"/>
            <person name="Harder C.B."/>
            <person name="Miyauchi S."/>
            <person name="Viragh M."/>
            <person name="Kuo A."/>
            <person name="Thoen E."/>
            <person name="Andreopoulos B."/>
            <person name="Lu D."/>
            <person name="Skrede I."/>
            <person name="Drula E."/>
            <person name="Henrissat B."/>
            <person name="Morin E."/>
            <person name="Kohler A."/>
            <person name="Barry K."/>
            <person name="LaButti K."/>
            <person name="Morin E."/>
            <person name="Salamov A."/>
            <person name="Lipzen A."/>
            <person name="Mereny Z."/>
            <person name="Hegedus B."/>
            <person name="Baldrian P."/>
            <person name="Stursova M."/>
            <person name="Weitz H."/>
            <person name="Taylor A."/>
            <person name="Grigoriev I.V."/>
            <person name="Nagy L.G."/>
            <person name="Martin F."/>
            <person name="Kauserud H."/>
        </authorList>
    </citation>
    <scope>NUCLEOTIDE SEQUENCE</scope>
    <source>
        <strain evidence="3">CBHHK002</strain>
    </source>
</reference>
<evidence type="ECO:0000259" key="2">
    <source>
        <dbReference type="Pfam" id="PF00656"/>
    </source>
</evidence>
<name>A0AAD6Z2A7_9AGAR</name>
<dbReference type="PANTHER" id="PTHR48104:SF30">
    <property type="entry name" value="METACASPASE-1"/>
    <property type="match status" value="1"/>
</dbReference>
<evidence type="ECO:0000313" key="3">
    <source>
        <dbReference type="EMBL" id="KAJ7303741.1"/>
    </source>
</evidence>
<organism evidence="3 4">
    <name type="scientific">Mycena albidolilacea</name>
    <dbReference type="NCBI Taxonomy" id="1033008"/>
    <lineage>
        <taxon>Eukaryota</taxon>
        <taxon>Fungi</taxon>
        <taxon>Dikarya</taxon>
        <taxon>Basidiomycota</taxon>
        <taxon>Agaricomycotina</taxon>
        <taxon>Agaricomycetes</taxon>
        <taxon>Agaricomycetidae</taxon>
        <taxon>Agaricales</taxon>
        <taxon>Marasmiineae</taxon>
        <taxon>Mycenaceae</taxon>
        <taxon>Mycena</taxon>
    </lineage>
</organism>
<dbReference type="InterPro" id="IPR050452">
    <property type="entry name" value="Metacaspase"/>
</dbReference>
<dbReference type="Gene3D" id="3.40.50.1460">
    <property type="match status" value="1"/>
</dbReference>
<evidence type="ECO:0000256" key="1">
    <source>
        <dbReference type="ARBA" id="ARBA00009005"/>
    </source>
</evidence>
<protein>
    <submittedName>
        <fullName evidence="3">Caspase domain-containing protein</fullName>
    </submittedName>
</protein>
<dbReference type="AlphaFoldDB" id="A0AAD6Z2A7"/>
<accession>A0AAD6Z2A7</accession>
<comment type="caution">
    <text evidence="3">The sequence shown here is derived from an EMBL/GenBank/DDBJ whole genome shotgun (WGS) entry which is preliminary data.</text>
</comment>
<dbReference type="GO" id="GO:0006508">
    <property type="term" value="P:proteolysis"/>
    <property type="evidence" value="ECO:0007669"/>
    <property type="project" value="InterPro"/>
</dbReference>